<gene>
    <name evidence="3" type="ORF">FGG08_003269</name>
</gene>
<dbReference type="Proteomes" id="UP000698800">
    <property type="component" value="Unassembled WGS sequence"/>
</dbReference>
<name>A0A9P8I2X9_9PEZI</name>
<reference evidence="3" key="1">
    <citation type="submission" date="2021-03" db="EMBL/GenBank/DDBJ databases">
        <title>Comparative genomics and phylogenomic investigation of the class Geoglossomycetes provide insights into ecological specialization and systematics.</title>
        <authorList>
            <person name="Melie T."/>
            <person name="Pirro S."/>
            <person name="Miller A.N."/>
            <person name="Quandt A."/>
        </authorList>
    </citation>
    <scope>NUCLEOTIDE SEQUENCE</scope>
    <source>
        <strain evidence="3">GBOQ0MN5Z8</strain>
    </source>
</reference>
<organism evidence="3 4">
    <name type="scientific">Glutinoglossum americanum</name>
    <dbReference type="NCBI Taxonomy" id="1670608"/>
    <lineage>
        <taxon>Eukaryota</taxon>
        <taxon>Fungi</taxon>
        <taxon>Dikarya</taxon>
        <taxon>Ascomycota</taxon>
        <taxon>Pezizomycotina</taxon>
        <taxon>Geoglossomycetes</taxon>
        <taxon>Geoglossales</taxon>
        <taxon>Geoglossaceae</taxon>
        <taxon>Glutinoglossum</taxon>
    </lineage>
</organism>
<sequence length="507" mass="57424">MSSPSSRRESTAAAEFDHQIVLVDNSRRTAERLVLSESASDPVPNSTPPASPTSPISPSSSSPRNSEAFLSRKWSLREEIARRKYSKWQEGRFAGDAENGPVEESRRNSGYIQADGTEDVDDFGVADEPRRVSMKPAAVKEARGDKSGRYEVDILYENQRGSFICGIPLFSHKSLLNFDPSPWVNAALKDSPVDIMNAQVPDPSWRWAWKSWYVDMSADVDEEGWQYSFSFSPTFPWHGTHVWFHSFVRRRRWLRKRARAYCARDYGMDGADSKLKEGHMLNPDYFSIHSKRYRTRGPENENTSNSESRWSYIGPTETDEADLSDIQDISSLMATLRKARIDREKVEAVETFLEQGGEEIIYLSNRMPEIMASLVFQASRRQLLAHLSRKFDTVSSHRDQHLERGEPEDDVEQRKIDNLLKAIHAADEQVKELEFWSDVRAMAREGENSGAADDGQGWGCRWGPDAGGPTSLPASRTGSNYTDPGKRAERKRVFQGQETLDKGKGKA</sequence>
<evidence type="ECO:0000313" key="3">
    <source>
        <dbReference type="EMBL" id="KAH0542332.1"/>
    </source>
</evidence>
<feature type="region of interest" description="Disordered" evidence="1">
    <location>
        <begin position="446"/>
        <end position="507"/>
    </location>
</feature>
<comment type="caution">
    <text evidence="3">The sequence shown here is derived from an EMBL/GenBank/DDBJ whole genome shotgun (WGS) entry which is preliminary data.</text>
</comment>
<dbReference type="AlphaFoldDB" id="A0A9P8I2X9"/>
<protein>
    <recommendedName>
        <fullName evidence="2">Peroxin/Ferlin domain-containing protein</fullName>
    </recommendedName>
</protein>
<feature type="domain" description="Peroxin/Ferlin" evidence="2">
    <location>
        <begin position="224"/>
        <end position="260"/>
    </location>
</feature>
<dbReference type="OrthoDB" id="72441at2759"/>
<keyword evidence="4" id="KW-1185">Reference proteome</keyword>
<feature type="compositionally biased region" description="Polar residues" evidence="1">
    <location>
        <begin position="472"/>
        <end position="482"/>
    </location>
</feature>
<dbReference type="SMART" id="SM00694">
    <property type="entry name" value="DysFC"/>
    <property type="match status" value="1"/>
</dbReference>
<accession>A0A9P8I2X9</accession>
<dbReference type="EMBL" id="JAGHQL010000056">
    <property type="protein sequence ID" value="KAH0542332.1"/>
    <property type="molecule type" value="Genomic_DNA"/>
</dbReference>
<proteinExistence type="predicted"/>
<feature type="region of interest" description="Disordered" evidence="1">
    <location>
        <begin position="32"/>
        <end position="68"/>
    </location>
</feature>
<feature type="compositionally biased region" description="Low complexity" evidence="1">
    <location>
        <begin position="53"/>
        <end position="63"/>
    </location>
</feature>
<dbReference type="GO" id="GO:0016020">
    <property type="term" value="C:membrane"/>
    <property type="evidence" value="ECO:0007669"/>
    <property type="project" value="InterPro"/>
</dbReference>
<dbReference type="InterPro" id="IPR051513">
    <property type="entry name" value="Tectonin_beta-prop"/>
</dbReference>
<dbReference type="PANTHER" id="PTHR23250">
    <property type="entry name" value="DYSFERLIN-RELATED"/>
    <property type="match status" value="1"/>
</dbReference>
<dbReference type="PANTHER" id="PTHR23250:SF1">
    <property type="entry name" value="TECTONIN BETA-PROPELLER REPEAT-CONTAINING PROTEIN 1"/>
    <property type="match status" value="1"/>
</dbReference>
<evidence type="ECO:0000256" key="1">
    <source>
        <dbReference type="SAM" id="MobiDB-lite"/>
    </source>
</evidence>
<evidence type="ECO:0000259" key="2">
    <source>
        <dbReference type="SMART" id="SM00694"/>
    </source>
</evidence>
<evidence type="ECO:0000313" key="4">
    <source>
        <dbReference type="Proteomes" id="UP000698800"/>
    </source>
</evidence>
<dbReference type="InterPro" id="IPR006614">
    <property type="entry name" value="Peroxin/Ferlin"/>
</dbReference>